<dbReference type="eggNOG" id="ENOG5032RXB">
    <property type="taxonomic scope" value="Bacteria"/>
</dbReference>
<accession>D1PXS5</accession>
<dbReference type="InterPro" id="IPR036780">
    <property type="entry name" value="PG1857-like_sf"/>
</dbReference>
<dbReference type="InterPro" id="IPR018594">
    <property type="entry name" value="DUF2023"/>
</dbReference>
<organism evidence="2 3">
    <name type="scientific">Hallella bergensis DSM 17361</name>
    <dbReference type="NCBI Taxonomy" id="585502"/>
    <lineage>
        <taxon>Bacteria</taxon>
        <taxon>Pseudomonadati</taxon>
        <taxon>Bacteroidota</taxon>
        <taxon>Bacteroidia</taxon>
        <taxon>Bacteroidales</taxon>
        <taxon>Prevotellaceae</taxon>
        <taxon>Hallella</taxon>
    </lineage>
</organism>
<dbReference type="OrthoDB" id="8138867at2"/>
<dbReference type="AlphaFoldDB" id="D1PXS5"/>
<keyword evidence="3" id="KW-1185">Reference proteome</keyword>
<dbReference type="Proteomes" id="UP000003160">
    <property type="component" value="Unassembled WGS sequence"/>
</dbReference>
<sequence>MSDVPVEMKVLMNHIYEYQKGVRQMVLYTLNRRYVDYATKRLEHQNIHYLLHPAGEQTVNLFFGRKECLDAIGFVVSKSLSELSPEEDFMLGALLGYDIRMQCQRYCQRKTRLGKCAGC</sequence>
<evidence type="ECO:0000259" key="1">
    <source>
        <dbReference type="Pfam" id="PF09633"/>
    </source>
</evidence>
<reference evidence="2 3" key="1">
    <citation type="submission" date="2009-10" db="EMBL/GenBank/DDBJ databases">
        <authorList>
            <person name="Qin X."/>
            <person name="Bachman B."/>
            <person name="Battles P."/>
            <person name="Bell A."/>
            <person name="Bess C."/>
            <person name="Bickham C."/>
            <person name="Chaboub L."/>
            <person name="Chen D."/>
            <person name="Coyle M."/>
            <person name="Deiros D.R."/>
            <person name="Dinh H."/>
            <person name="Forbes L."/>
            <person name="Fowler G."/>
            <person name="Francisco L."/>
            <person name="Fu Q."/>
            <person name="Gubbala S."/>
            <person name="Hale W."/>
            <person name="Han Y."/>
            <person name="Hemphill L."/>
            <person name="Highlander S.K."/>
            <person name="Hirani K."/>
            <person name="Hogues M."/>
            <person name="Jackson L."/>
            <person name="Jakkamsetti A."/>
            <person name="Javaid M."/>
            <person name="Jiang H."/>
            <person name="Korchina V."/>
            <person name="Kovar C."/>
            <person name="Lara F."/>
            <person name="Lee S."/>
            <person name="Mata R."/>
            <person name="Mathew T."/>
            <person name="Moen C."/>
            <person name="Morales K."/>
            <person name="Munidasa M."/>
            <person name="Nazareth L."/>
            <person name="Ngo R."/>
            <person name="Nguyen L."/>
            <person name="Okwuonu G."/>
            <person name="Ongeri F."/>
            <person name="Patil S."/>
            <person name="Petrosino J."/>
            <person name="Pham C."/>
            <person name="Pham P."/>
            <person name="Pu L.-L."/>
            <person name="Puazo M."/>
            <person name="Raj R."/>
            <person name="Reid J."/>
            <person name="Rouhana J."/>
            <person name="Saada N."/>
            <person name="Shang Y."/>
            <person name="Simmons D."/>
            <person name="Thornton R."/>
            <person name="Warren J."/>
            <person name="Weissenberger G."/>
            <person name="Zhang J."/>
            <person name="Zhang L."/>
            <person name="Zhou C."/>
            <person name="Zhu D."/>
            <person name="Muzny D."/>
            <person name="Worley K."/>
            <person name="Gibbs R."/>
        </authorList>
    </citation>
    <scope>NUCLEOTIDE SEQUENCE [LARGE SCALE GENOMIC DNA]</scope>
    <source>
        <strain evidence="2 3">DSM 17361</strain>
    </source>
</reference>
<protein>
    <recommendedName>
        <fullName evidence="1">DUF2023 domain-containing protein</fullName>
    </recommendedName>
</protein>
<dbReference type="SUPFAM" id="SSF160448">
    <property type="entry name" value="PG1857-like"/>
    <property type="match status" value="1"/>
</dbReference>
<dbReference type="Gene3D" id="3.30.2190.10">
    <property type="entry name" value="PG1857-like"/>
    <property type="match status" value="1"/>
</dbReference>
<dbReference type="Pfam" id="PF09633">
    <property type="entry name" value="DUF2023"/>
    <property type="match status" value="1"/>
</dbReference>
<comment type="caution">
    <text evidence="2">The sequence shown here is derived from an EMBL/GenBank/DDBJ whole genome shotgun (WGS) entry which is preliminary data.</text>
</comment>
<dbReference type="RefSeq" id="WP_007173863.1">
    <property type="nucleotide sequence ID" value="NZ_GG704781.1"/>
</dbReference>
<name>D1PXS5_9BACT</name>
<dbReference type="HOGENOM" id="CLU_145389_0_0_10"/>
<gene>
    <name evidence="2" type="ORF">HMPREF0645_1760</name>
</gene>
<dbReference type="EMBL" id="ACKS01000072">
    <property type="protein sequence ID" value="EFA43746.1"/>
    <property type="molecule type" value="Genomic_DNA"/>
</dbReference>
<evidence type="ECO:0000313" key="3">
    <source>
        <dbReference type="Proteomes" id="UP000003160"/>
    </source>
</evidence>
<feature type="domain" description="DUF2023" evidence="1">
    <location>
        <begin position="9"/>
        <end position="109"/>
    </location>
</feature>
<evidence type="ECO:0000313" key="2">
    <source>
        <dbReference type="EMBL" id="EFA43746.1"/>
    </source>
</evidence>
<proteinExistence type="predicted"/>